<organism evidence="2 3">
    <name type="scientific">Beauveria bassiana (strain ARSEF 2860)</name>
    <name type="common">White muscardine disease fungus</name>
    <name type="synonym">Tritirachium shiotae</name>
    <dbReference type="NCBI Taxonomy" id="655819"/>
    <lineage>
        <taxon>Eukaryota</taxon>
        <taxon>Fungi</taxon>
        <taxon>Dikarya</taxon>
        <taxon>Ascomycota</taxon>
        <taxon>Pezizomycotina</taxon>
        <taxon>Sordariomycetes</taxon>
        <taxon>Hypocreomycetidae</taxon>
        <taxon>Hypocreales</taxon>
        <taxon>Cordycipitaceae</taxon>
        <taxon>Beauveria</taxon>
    </lineage>
</organism>
<dbReference type="SMART" id="SM00028">
    <property type="entry name" value="TPR"/>
    <property type="match status" value="3"/>
</dbReference>
<dbReference type="Proteomes" id="UP000002762">
    <property type="component" value="Unassembled WGS sequence"/>
</dbReference>
<protein>
    <submittedName>
        <fullName evidence="2">TPR repeat protein</fullName>
    </submittedName>
</protein>
<dbReference type="SUPFAM" id="SSF48452">
    <property type="entry name" value="TPR-like"/>
    <property type="match status" value="2"/>
</dbReference>
<dbReference type="Pfam" id="PF13374">
    <property type="entry name" value="TPR_10"/>
    <property type="match status" value="1"/>
</dbReference>
<dbReference type="HOGENOM" id="CLU_000288_125_4_1"/>
<sequence>MADVSHASASNEQEIAPWRTPFQNSRWFSRGWTLQELIAPKVVEFYSKEGTFLGDKQSLEYIIRDITGIPTKALRGTPLSEFTVTERESWARNRQTKYEEDMAYSLLAIFSVFLPLIYGEGRDEANGDFEKRFKRRLSEAPEIQNFVARKEELAEMRRTLISDGSRRVVVLHGLGGIGKTQLAVAYLKRYRDEYSAIFWLNMKDETSIRQSFVNVTKQIQQQGADAHLFSELGADDDPNKAVEAAKLWVPVIFTARLSLIDMGHVVRVKKLESMADSLEILASTSGRANLQKDPDAKRLLQELDGLPLALATAGAFPGCSRLRTLGITFSLQCRMKEAEDTLLRALCGQNKLLDTEHPFLVVTLNGLAFLYSIQGRLEEAKAMYHRVIQIQERHWGSVVSKGLCSLKTIALMNSDQHNTEKTEQFLWDILKISGQNNRDYLSTQGALSCLGELDMLQGKLPEAENILLKALGEPKRLLGVKRLDSLYTMTGLADLYLSQEKLQEAEALCLKVVRGYEETLGRDIITTAFALFQLGSVYLAQRRFEEAKKIYLEILKKPMRKPGLEPHLAMFAALDLGWLYHIRGRFRGAESMFRRALGGFEVWLGPNHKQTLVLVSRLGHLCMEQDRADKAEPLLARALHGYEETIGPAGFAQSREALEAVADMGMLRLSQDQQREARGYLRRAHDGYMSLLGPDHARTRQPQTVLRELEWLSVFD</sequence>
<dbReference type="SUPFAM" id="SSF52540">
    <property type="entry name" value="P-loop containing nucleoside triphosphate hydrolases"/>
    <property type="match status" value="1"/>
</dbReference>
<dbReference type="Pfam" id="PF00931">
    <property type="entry name" value="NB-ARC"/>
    <property type="match status" value="1"/>
</dbReference>
<dbReference type="GO" id="GO:0043531">
    <property type="term" value="F:ADP binding"/>
    <property type="evidence" value="ECO:0007669"/>
    <property type="project" value="InterPro"/>
</dbReference>
<evidence type="ECO:0000313" key="3">
    <source>
        <dbReference type="Proteomes" id="UP000002762"/>
    </source>
</evidence>
<dbReference type="AlphaFoldDB" id="J5JMY3"/>
<dbReference type="InterPro" id="IPR011990">
    <property type="entry name" value="TPR-like_helical_dom_sf"/>
</dbReference>
<reference evidence="2 3" key="1">
    <citation type="journal article" date="2012" name="Sci. Rep.">
        <title>Genomic perspectives on the evolution of fungal entomopathogenicity in Beauveria bassiana.</title>
        <authorList>
            <person name="Xiao G."/>
            <person name="Ying S.H."/>
            <person name="Zheng P."/>
            <person name="Wang Z.L."/>
            <person name="Zhang S."/>
            <person name="Xie X.Q."/>
            <person name="Shang Y."/>
            <person name="St Leger R.J."/>
            <person name="Zhao G.P."/>
            <person name="Wang C."/>
            <person name="Feng M.G."/>
        </authorList>
    </citation>
    <scope>NUCLEOTIDE SEQUENCE [LARGE SCALE GENOMIC DNA]</scope>
    <source>
        <strain evidence="2 3">ARSEF 2860</strain>
    </source>
</reference>
<dbReference type="Gene3D" id="3.40.50.300">
    <property type="entry name" value="P-loop containing nucleotide triphosphate hydrolases"/>
    <property type="match status" value="1"/>
</dbReference>
<dbReference type="InParanoid" id="J5JMY3"/>
<gene>
    <name evidence="2" type="ORF">BBA_06778</name>
</gene>
<name>J5JMY3_BEAB2</name>
<dbReference type="OrthoDB" id="4870750at2759"/>
<dbReference type="InterPro" id="IPR019734">
    <property type="entry name" value="TPR_rpt"/>
</dbReference>
<proteinExistence type="predicted"/>
<evidence type="ECO:0000259" key="1">
    <source>
        <dbReference type="Pfam" id="PF00931"/>
    </source>
</evidence>
<dbReference type="PANTHER" id="PTHR10622">
    <property type="entry name" value="HET DOMAIN-CONTAINING PROTEIN"/>
    <property type="match status" value="1"/>
</dbReference>
<feature type="domain" description="NB-ARC" evidence="1">
    <location>
        <begin position="151"/>
        <end position="232"/>
    </location>
</feature>
<dbReference type="InterPro" id="IPR027417">
    <property type="entry name" value="P-loop_NTPase"/>
</dbReference>
<dbReference type="InterPro" id="IPR002182">
    <property type="entry name" value="NB-ARC"/>
</dbReference>
<dbReference type="Pfam" id="PF13424">
    <property type="entry name" value="TPR_12"/>
    <property type="match status" value="2"/>
</dbReference>
<dbReference type="RefSeq" id="XP_008600097.1">
    <property type="nucleotide sequence ID" value="XM_008601875.1"/>
</dbReference>
<accession>J5JMY3</accession>
<keyword evidence="3" id="KW-1185">Reference proteome</keyword>
<dbReference type="STRING" id="655819.J5JMY3"/>
<dbReference type="Gene3D" id="1.25.40.10">
    <property type="entry name" value="Tetratricopeptide repeat domain"/>
    <property type="match status" value="3"/>
</dbReference>
<dbReference type="GeneID" id="19889790"/>
<dbReference type="EMBL" id="JH725169">
    <property type="protein sequence ID" value="EJP64396.1"/>
    <property type="molecule type" value="Genomic_DNA"/>
</dbReference>
<dbReference type="PANTHER" id="PTHR10622:SF13">
    <property type="entry name" value="NACHT DOMAIN-CONTAINING PROTEIN"/>
    <property type="match status" value="1"/>
</dbReference>
<evidence type="ECO:0000313" key="2">
    <source>
        <dbReference type="EMBL" id="EJP64396.1"/>
    </source>
</evidence>